<evidence type="ECO:0000313" key="1">
    <source>
        <dbReference type="EMBL" id="CAF1138975.1"/>
    </source>
</evidence>
<organism evidence="3 4">
    <name type="scientific">Rotaria sordida</name>
    <dbReference type="NCBI Taxonomy" id="392033"/>
    <lineage>
        <taxon>Eukaryota</taxon>
        <taxon>Metazoa</taxon>
        <taxon>Spiralia</taxon>
        <taxon>Gnathifera</taxon>
        <taxon>Rotifera</taxon>
        <taxon>Eurotatoria</taxon>
        <taxon>Bdelloidea</taxon>
        <taxon>Philodinida</taxon>
        <taxon>Philodinidae</taxon>
        <taxon>Rotaria</taxon>
    </lineage>
</organism>
<protein>
    <submittedName>
        <fullName evidence="3">Uncharacterized protein</fullName>
    </submittedName>
</protein>
<accession>A0A819HAW6</accession>
<name>A0A819HAW6_9BILA</name>
<evidence type="ECO:0000313" key="4">
    <source>
        <dbReference type="Proteomes" id="UP000663874"/>
    </source>
</evidence>
<evidence type="ECO:0000313" key="2">
    <source>
        <dbReference type="EMBL" id="CAF3877140.1"/>
    </source>
</evidence>
<dbReference type="Proteomes" id="UP000663823">
    <property type="component" value="Unassembled WGS sequence"/>
</dbReference>
<proteinExistence type="predicted"/>
<dbReference type="Proteomes" id="UP000663874">
    <property type="component" value="Unassembled WGS sequence"/>
</dbReference>
<sequence>MVNNKSISHKIESKLIFILVHGGNNGGIHVISLQTHQCFSSSIVNNINILDYPNLRMLTLRQPTSIQLDIIREHNFPYLEYLVLVKTSNFYFEIVCQFKKLRSCDVWSLKIDNTQSCSSSSIRSLILHNCGPSTLAYLFRHLPQMISFKVNISSNHNYVNKFDSTDVFVHSNLMSLDISLLNLDSSIDDINTDKFDVLSAVLPSLSSNNRTRCRLPLFGVLNFDFEQIQHIVLERNICRFSCQFLYFRELHSLPNFDRIRQLPLFNRLQSININYDGAVIYTLPWINTNDVLLN</sequence>
<reference evidence="3" key="1">
    <citation type="submission" date="2021-02" db="EMBL/GenBank/DDBJ databases">
        <authorList>
            <person name="Nowell W R."/>
        </authorList>
    </citation>
    <scope>NUCLEOTIDE SEQUENCE</scope>
</reference>
<dbReference type="EMBL" id="CAJOAX010003867">
    <property type="protein sequence ID" value="CAF3877140.1"/>
    <property type="molecule type" value="Genomic_DNA"/>
</dbReference>
<dbReference type="EMBL" id="CAJNOU010001035">
    <property type="protein sequence ID" value="CAF1138975.1"/>
    <property type="molecule type" value="Genomic_DNA"/>
</dbReference>
<comment type="caution">
    <text evidence="3">The sequence shown here is derived from an EMBL/GenBank/DDBJ whole genome shotgun (WGS) entry which is preliminary data.</text>
</comment>
<dbReference type="Proteomes" id="UP000663889">
    <property type="component" value="Unassembled WGS sequence"/>
</dbReference>
<dbReference type="EMBL" id="CAJOBE010003738">
    <property type="protein sequence ID" value="CAF3897778.1"/>
    <property type="molecule type" value="Genomic_DNA"/>
</dbReference>
<evidence type="ECO:0000313" key="3">
    <source>
        <dbReference type="EMBL" id="CAF3897778.1"/>
    </source>
</evidence>
<gene>
    <name evidence="3" type="ORF">FNK824_LOCUS20407</name>
    <name evidence="2" type="ORF">OTI717_LOCUS22556</name>
    <name evidence="1" type="ORF">SEV965_LOCUS17830</name>
</gene>
<dbReference type="AlphaFoldDB" id="A0A819HAW6"/>